<feature type="compositionally biased region" description="Low complexity" evidence="1">
    <location>
        <begin position="3966"/>
        <end position="3978"/>
    </location>
</feature>
<dbReference type="PANTHER" id="PTHR12295:SF30">
    <property type="entry name" value="PROTEIN FURRY"/>
    <property type="match status" value="1"/>
</dbReference>
<feature type="compositionally biased region" description="Polar residues" evidence="1">
    <location>
        <begin position="1960"/>
        <end position="1970"/>
    </location>
</feature>
<feature type="region of interest" description="Disordered" evidence="1">
    <location>
        <begin position="3881"/>
        <end position="3906"/>
    </location>
</feature>
<organism evidence="4 5">
    <name type="scientific">Mesocestoides corti</name>
    <name type="common">Flatworm</name>
    <dbReference type="NCBI Taxonomy" id="53468"/>
    <lineage>
        <taxon>Eukaryota</taxon>
        <taxon>Metazoa</taxon>
        <taxon>Spiralia</taxon>
        <taxon>Lophotrochozoa</taxon>
        <taxon>Platyhelminthes</taxon>
        <taxon>Cestoda</taxon>
        <taxon>Eucestoda</taxon>
        <taxon>Cyclophyllidea</taxon>
        <taxon>Mesocestoididae</taxon>
        <taxon>Mesocestoides</taxon>
    </lineage>
</organism>
<dbReference type="EMBL" id="UXSR01005352">
    <property type="protein sequence ID" value="VDD81314.1"/>
    <property type="molecule type" value="Genomic_DNA"/>
</dbReference>
<proteinExistence type="predicted"/>
<reference evidence="4 5" key="1">
    <citation type="submission" date="2018-10" db="EMBL/GenBank/DDBJ databases">
        <authorList>
            <consortium name="Pathogen Informatics"/>
        </authorList>
    </citation>
    <scope>NUCLEOTIDE SEQUENCE [LARGE SCALE GENOMIC DNA]</scope>
</reference>
<feature type="region of interest" description="Disordered" evidence="1">
    <location>
        <begin position="1111"/>
        <end position="1158"/>
    </location>
</feature>
<keyword evidence="5" id="KW-1185">Reference proteome</keyword>
<feature type="compositionally biased region" description="Low complexity" evidence="1">
    <location>
        <begin position="2018"/>
        <end position="2035"/>
    </location>
</feature>
<feature type="compositionally biased region" description="Polar residues" evidence="1">
    <location>
        <begin position="107"/>
        <end position="116"/>
    </location>
</feature>
<dbReference type="Pfam" id="PF14225">
    <property type="entry name" value="MOR2-PAG1_C"/>
    <property type="match status" value="2"/>
</dbReference>
<feature type="region of interest" description="Disordered" evidence="1">
    <location>
        <begin position="2230"/>
        <end position="2261"/>
    </location>
</feature>
<dbReference type="SUPFAM" id="SSF48371">
    <property type="entry name" value="ARM repeat"/>
    <property type="match status" value="1"/>
</dbReference>
<protein>
    <recommendedName>
        <fullName evidence="6">Cell morphogenesis protein N-terminal domain-containing protein</fullName>
    </recommendedName>
</protein>
<feature type="compositionally biased region" description="Pro residues" evidence="1">
    <location>
        <begin position="3243"/>
        <end position="3254"/>
    </location>
</feature>
<feature type="region of interest" description="Disordered" evidence="1">
    <location>
        <begin position="2309"/>
        <end position="2343"/>
    </location>
</feature>
<evidence type="ECO:0000259" key="3">
    <source>
        <dbReference type="Pfam" id="PF14225"/>
    </source>
</evidence>
<feature type="region of interest" description="Disordered" evidence="1">
    <location>
        <begin position="3959"/>
        <end position="3989"/>
    </location>
</feature>
<evidence type="ECO:0000259" key="2">
    <source>
        <dbReference type="Pfam" id="PF14222"/>
    </source>
</evidence>
<dbReference type="STRING" id="53468.A0A0R3UIP2"/>
<feature type="region of interest" description="Disordered" evidence="1">
    <location>
        <begin position="933"/>
        <end position="963"/>
    </location>
</feature>
<feature type="region of interest" description="Disordered" evidence="1">
    <location>
        <begin position="4239"/>
        <end position="4258"/>
    </location>
</feature>
<dbReference type="InterPro" id="IPR039867">
    <property type="entry name" value="Furry/Tao3/Mor2"/>
</dbReference>
<name>A0A0R3UIP2_MESCO</name>
<feature type="compositionally biased region" description="Basic and acidic residues" evidence="1">
    <location>
        <begin position="2252"/>
        <end position="2261"/>
    </location>
</feature>
<feature type="domain" description="Cell morphogenesis protein C-terminal" evidence="3">
    <location>
        <begin position="3335"/>
        <end position="3451"/>
    </location>
</feature>
<feature type="region of interest" description="Disordered" evidence="1">
    <location>
        <begin position="1960"/>
        <end position="2075"/>
    </location>
</feature>
<dbReference type="GO" id="GO:0000902">
    <property type="term" value="P:cell morphogenesis"/>
    <property type="evidence" value="ECO:0007669"/>
    <property type="project" value="InterPro"/>
</dbReference>
<feature type="compositionally biased region" description="Polar residues" evidence="1">
    <location>
        <begin position="3882"/>
        <end position="3896"/>
    </location>
</feature>
<feature type="compositionally biased region" description="Gly residues" evidence="1">
    <location>
        <begin position="3979"/>
        <end position="3989"/>
    </location>
</feature>
<dbReference type="InterPro" id="IPR025481">
    <property type="entry name" value="Cell_Morphogen_C"/>
</dbReference>
<dbReference type="Pfam" id="PF14222">
    <property type="entry name" value="MOR2-PAG1_N"/>
    <property type="match status" value="1"/>
</dbReference>
<feature type="domain" description="Cell morphogenesis protein N-terminal" evidence="2">
    <location>
        <begin position="191"/>
        <end position="729"/>
    </location>
</feature>
<feature type="region of interest" description="Disordered" evidence="1">
    <location>
        <begin position="3225"/>
        <end position="3254"/>
    </location>
</feature>
<accession>A0A0R3UIP2</accession>
<dbReference type="InterPro" id="IPR025614">
    <property type="entry name" value="Cell_morpho_N"/>
</dbReference>
<evidence type="ECO:0000313" key="5">
    <source>
        <dbReference type="Proteomes" id="UP000267029"/>
    </source>
</evidence>
<feature type="compositionally biased region" description="Polar residues" evidence="1">
    <location>
        <begin position="1132"/>
        <end position="1143"/>
    </location>
</feature>
<feature type="compositionally biased region" description="Gly residues" evidence="1">
    <location>
        <begin position="4243"/>
        <end position="4254"/>
    </location>
</feature>
<dbReference type="PANTHER" id="PTHR12295">
    <property type="entry name" value="FURRY-RELATED"/>
    <property type="match status" value="1"/>
</dbReference>
<feature type="compositionally biased region" description="Low complexity" evidence="1">
    <location>
        <begin position="3296"/>
        <end position="3317"/>
    </location>
</feature>
<feature type="region of interest" description="Disordered" evidence="1">
    <location>
        <begin position="3135"/>
        <end position="3211"/>
    </location>
</feature>
<dbReference type="Proteomes" id="UP000267029">
    <property type="component" value="Unassembled WGS sequence"/>
</dbReference>
<feature type="region of interest" description="Disordered" evidence="1">
    <location>
        <begin position="4082"/>
        <end position="4131"/>
    </location>
</feature>
<feature type="compositionally biased region" description="Polar residues" evidence="1">
    <location>
        <begin position="1977"/>
        <end position="1986"/>
    </location>
</feature>
<feature type="compositionally biased region" description="Pro residues" evidence="1">
    <location>
        <begin position="4195"/>
        <end position="4205"/>
    </location>
</feature>
<evidence type="ECO:0000256" key="1">
    <source>
        <dbReference type="SAM" id="MobiDB-lite"/>
    </source>
</evidence>
<feature type="region of interest" description="Disordered" evidence="1">
    <location>
        <begin position="4195"/>
        <end position="4226"/>
    </location>
</feature>
<evidence type="ECO:0008006" key="6">
    <source>
        <dbReference type="Google" id="ProtNLM"/>
    </source>
</evidence>
<feature type="region of interest" description="Disordered" evidence="1">
    <location>
        <begin position="2476"/>
        <end position="2515"/>
    </location>
</feature>
<feature type="region of interest" description="Disordered" evidence="1">
    <location>
        <begin position="1365"/>
        <end position="1393"/>
    </location>
</feature>
<dbReference type="GO" id="GO:0031175">
    <property type="term" value="P:neuron projection development"/>
    <property type="evidence" value="ECO:0007669"/>
    <property type="project" value="TreeGrafter"/>
</dbReference>
<feature type="compositionally biased region" description="Polar residues" evidence="1">
    <location>
        <begin position="3225"/>
        <end position="3237"/>
    </location>
</feature>
<feature type="compositionally biased region" description="Low complexity" evidence="1">
    <location>
        <begin position="4092"/>
        <end position="4104"/>
    </location>
</feature>
<dbReference type="OrthoDB" id="6287725at2759"/>
<feature type="compositionally biased region" description="Low complexity" evidence="1">
    <location>
        <begin position="117"/>
        <end position="131"/>
    </location>
</feature>
<gene>
    <name evidence="4" type="ORF">MCOS_LOCUS7317</name>
</gene>
<sequence length="4626" mass="500889">MVGTSPGELVLHSLLKQFSSICQTKVEGALDDKAENDLVKCMRLQEDVAFQQLLTALSTCAEHALPSLLQTITKWYDTQHSSGALYPFRRPAAQTLTSIRDAPISPKPSTSAAGRSQTLSAATGAASAGQLPSGRDQLVRSMHVDSFSAGFASAEAAPSNTTSALSQPIETQESSAPWVSLSNSARENMAERRDLSIDILYCQVLTSVLKQLPYHPGHDEIINKILDQAFKRFEYKENLQSRRNAENINLVADMYAKVVGELSQTRFGLVRQHFTSRLAQLRAKESSSYTTHSIISLLMGMKFFRVKMHPIEEFVGYFTFLHELGQYFLEVKEKEIRHAMTCLFVEILLPVAAVVRHEVNIPALKNFVDLLYNPAFELASKKKHALALFPMVTCLLCVGTKSFFLTNWPPFMSLCLSQLKNRDLGQVSIESLFRLLWVYVVRIKCEKHTDTQNKLQSIVSGLFPKGSKSVLPKNVSSTVFVKIIHFIAQEKLDFAMTEIIFDLLGVNRLQKLVLTPERMNIGLRAFLLIAHGLQQKDGEPPMPQNQPLGVGACSVPGAPHARAGGVRRSFHGTTLDDTLCERLGIRPYLVHVRKAFEAILRLLDAQVCRNMMPPKQEVTIKDGDEAAPVDRKPKIDLLKTCVNCIPRLLPYEMSRTELIEFLARVSLNVDEEIRMMAQQTMVNLIIESPAYRQKTIQAFIQFIQKYVPDTSPHQLDSCLKTLHTLLVNWKIALQRDAAVTTSLSEKVALVEAEGFALVMLCQCRPLARRLAVHILRESRAVLHLINQAAANSRHEDQQLTLLAAANAGGDVCCIDILDSMAPIILERVLPLLPPHERHDLTNLSTVDFKSLAERSSPAWFCGLRQPSTWNHKPVAVPAPLLIPPSPPPHAASNPTSTAMSCPLRFDKSPKTPSGSNLLQNGTADLLCGRNVNEHSPMSKTTASKKHHLEVSPEGRRIPPHSPPMQPPIRPSAFCQSLLSPYILQPRLERTQLTDVWATALSVALSTRSPLSCHPAMLYTWNIVFHRLAQVFALIDPNAQAAENRTSSLLRSTSKKAPLTERDQLLPLWHNYVTLACCIAPSSTGVSVVDRKKPGYDVESADLLSGAVVGRRTAPKHASNSSTGSAEIAPSPNHETNATSTAEGTPQHPVCEPSAMLSPRQQQHLANSKLFIFAKEKARDLVKLIITLLRCDNSDLRESVICGLSRIQPGAFRDVLEDLHPILRESIDVKQKNVQRRRRKDTLRSSLIRLLALMAQNAVFQHDEAGITSSQGGLLPALVDFIEGTRVYLESLTEPSAIVVTMFGSSSSGTAGSSNAPAAVSMANQVNSAGIGVGAGSVGSTSISGSVTSGVVGGAVGGSTATGAGVGANPPNASGAPTTPSASAATSTAPSHAPTGVDPALLTEMRLYFCVFIRDLIRHLPRERRQRLLTPSMRRNLVLLISRWSGFYEHIHNSRDIKWSQPLWIDHPETPSEAKYPTTAIGTDQVISGDLVLSISGVRLDSGCQDPLISASFLDTSIWLELIWYANQSMAALVCCGSIYDTCALFNAPACQFPEVSTELAGQQSQQPQQFSSSVVEEDANMGTVSSATAALLSTPVLGSQSLSAVPMATQTNPAGSTFLGCLKHGGKPAPGYIFHWLIGLLLCRDAKLIISPWLWGLPVVNFGVPSTVLKGPHAKTGVRNIRLEDNLRSIVIAAVGGRRLDSLFRQLGEETLFLLLDMNADLPGFLDHLIDRCYTGTLNVTQALFVVITQRFIKNPRMACDQFTMLTLAMVFSEHSVPVIREHAIFLLQTLYYRFFLSPSRELHERIHPGCKRTEGVNLSSLNESGTTAPTSTPASTVVGGASPGANNHAEFCLSALADELLWREIGHWMPSDVIRQFCAQHPTCTLPMISEICRRLETASTDVRCRLLKLLHYWTINIELVDLFARPSGFHAFGETLIESSSGDGGVVAAGVEDASTAATLEPVSSSGKTEIGDNLATTTGPSSGSEEDAGQTEKVVVNKGNESGEKGVLCPSPAASESSSSSSTFNSSSNIDSSDCDSDLGDTGAPDGTGVVKKRGHQQRRPSDQSYKPEINEDKQKVNELWASVPLTLRRSGWGSLKATEMVLNNFLYLTIRFGNKTNEALALSDLWVLLIRYRPSNLRYIMRYLIVAASLAPATLSSHSNPNLALSSLTFVSQVNRVVNYLANEDPGAVVDVLMTELQSIDGAGLMIEPDPAPPYFRISVASDPSGQSCGGASGTSGSVAVAENATPSDRRQRRVDGGHLPDLITFSQRDDEVYGLFRDRELCGNQRKSMFVESNLSQGIAVASKGRPRSACGGPEQNGADGDAASPKIGEPSSTAIVPASSSSAISRLTNRFASSATAMGRRALRTALHGGGRQTKVSTAHDQEQLQEIDVDSLDETTVFNEDESSVLRTAADTMPQSQNYSTEAVITARSQTLPYTAASRERYNKQAVVGMDGTPLNRPSRLRKILSRRRTITGEKEARSSGGRRNPFRSIFRSAGIGGGSKASQALPASSSSTRLYTTSLPPNLATLQPLPLPLHSHSISNINDYRKKRASRRKRTPSRGRHLRVEAPLLATSLLLQQPLPMPNKASVYHAPMRDWFTEPFVTNASLVFSGMWSPTGARSPLVLVLVGEILKSHNKHRVDWRRHMPLLLLCLFLGLDHCRPLVQEESKKLLVNMLRVTCPRIDLLRLLSLKLEIDLHSVSRAMAGFTSRSPQFCLTIDDGPCVPKFSLATPTDDPLCEVSTCPTWASCCSTESYFPPNAAAGGGQPTVVPSAGLAHFSHSSSGTPPGGISPMTEAPAGSAVAMTRSLIVAPQSHNRPSYAFGSTYSLMSTATLIPAGLTDQEQKRRSIIDPSTTAQMIHENTEAQFLRNTSSDHLPLQSNATTAAAMGTAVEKSPVMTAFDQMVVATAPHDCEARHLHQVSERLKQLLIEVQDRSVWYWEDISTARFQQATLASLRSSSFISTSANGSSSSSPPPPHRESLILLRSARFLDRFVRCVVEAFAEAECDGRCAEAVVCLQCHHGPPHQHSSVAFFDCTVTRFAQAAFNMGITCPNRHYASRSLQIYRALEAQLDEKSLSEVLVRLVESISDSNEEVQGYTVELFLTLEAAVEHIQFRGTVLPISVHPNATASQSGRVGFTRPSTVVPPSDSPRLVSSLNRRNSIEEVPVAGKPPTPPTAMTSSNYQPTPPMVHERRHSRRSSASSLSNLIGVSVGAPSLRPSSQYGGSTASLGSPHPGAVPPIKRPLMPPHVEAASEDADTLNAVTAPIIPHSSPLKPTLAAIGVKTLSPSKPTASSDARSSSVEASAPSSATGTCRLAPEEQADLLAGIFWIGVCLLDSDFEYEYLAGVRLLSRLLPSVCMSPTPASGNRKWTPQQQQQLHPDLHEHVTKILNRLKWTTLSGTDDNEYPGLLSLLGCSSTNLIDPACRLLVQITPIVKSPIIDPNGATGELRLYRRATNTRGGSVGGGNCNTYPGSLPTLIITLLPMLLMSWDEDPESSALTHETITTTEAADWPVASGCSEVASSPAVVSPSPVGSWTHRGGGEGSVPPPPPSSGLLSLVTATIVSGAVAKKAPQLRPRNPICILAAENLAELALQTDGYRFTNLAVVLRLYATGSFSKDVNQWAKCVTRYLMDGCGGLGARILSFLTAFLTLGPPCVHLPLLHFAYWFLQTVELNQADMCSRIRVFIKATSERFVNTPLWPEVTLLYQVVVSRSATLTAAPANQNVYTLPGLDPSGSGRVLDSLAAAAAAAVPLPEAEPQRIALAGRVLEFDTSVLQSAPLIGGGRGQASPCLTTQHRSPARTNHLVETILLDSGKSFFRVGAWKTPWNRQARMRGLFTNLLNCYGSQLDHLAAPRSPSVIFSQSTETLDRQLSLHSSSETTSINDASNPDDGHFDDTSSAERAAVFHDLDTYLDAQLMNINFLDLPDGTWEDQTRCPWGVRGHSITSHAEFHEEGGDQQQQQPEGSAGESMGGGGCGVDGGALPLTSELTVVTEPINAASVNLGPLSYSPKPTGDVLTTSNAAVAGRQSQLSMQLSSASSCASGTGNVTLLAPMTSNRPFSSQLLVAWRSRGTSPTRWLPDGPSSTISSSNVSPPLLSRQDGVPISRKRTLSVQPPPVSPRKRLQDRAMLGGSLDSLPNQSDIQFTPVFKSKPILTPTKAPVPLSSAGSSISCSSLNEQEVVLMPVPPMPSPPPAKPPRKRRHSRGSFELSVRDPPPVPLRLSRSSHMIPQALGSGGGGGGGGGFTSSSSVEVAVDSKQLLTPSPSETGWVACMRHLKSTQWKAAEGARLTGARCDRLRLVLTGVRATFAGMLRRSAVQAVQFANTAFCKCPPSSDLDSEIRISNLATIAEFMQDVLPVSFFAIHPDTVYLLDDKLVRLCLRLGDVYQQWEDSLHRLSSTCTSSEAAGGRQHEIICRDLQSVLLLVITFFRLGVEVITGVRTHLADLHILEISDCSETLETLFECLKPHIGTVIQPTEAARSRASNDLDAWKPQCFEILHVGPDKVKLLSVEETRRALAVYTAAMKSSSPITMEDVMAILEAYCDQLWTNLDSGVAVVFARSPNSGVKRFEAFTSFTTPTTSASSSFFTTDDFLHPDSREPLPPLQLAAQLQRLLQS</sequence>
<dbReference type="GO" id="GO:0005938">
    <property type="term" value="C:cell cortex"/>
    <property type="evidence" value="ECO:0007669"/>
    <property type="project" value="TreeGrafter"/>
</dbReference>
<evidence type="ECO:0000313" key="4">
    <source>
        <dbReference type="EMBL" id="VDD81314.1"/>
    </source>
</evidence>
<feature type="region of interest" description="Disordered" evidence="1">
    <location>
        <begin position="3294"/>
        <end position="3320"/>
    </location>
</feature>
<feature type="domain" description="Cell morphogenesis protein C-terminal" evidence="3">
    <location>
        <begin position="3562"/>
        <end position="3722"/>
    </location>
</feature>
<dbReference type="InterPro" id="IPR016024">
    <property type="entry name" value="ARM-type_fold"/>
</dbReference>
<feature type="region of interest" description="Disordered" evidence="1">
    <location>
        <begin position="98"/>
        <end position="132"/>
    </location>
</feature>
<feature type="region of interest" description="Disordered" evidence="1">
    <location>
        <begin position="3537"/>
        <end position="3559"/>
    </location>
</feature>
<dbReference type="GO" id="GO:0030427">
    <property type="term" value="C:site of polarized growth"/>
    <property type="evidence" value="ECO:0007669"/>
    <property type="project" value="TreeGrafter"/>
</dbReference>